<evidence type="ECO:0000256" key="4">
    <source>
        <dbReference type="ARBA" id="ARBA00023239"/>
    </source>
</evidence>
<dbReference type="GO" id="GO:0008700">
    <property type="term" value="F:(R,S)-4-hydroxy-2-oxoglutarate aldolase activity"/>
    <property type="evidence" value="ECO:0007669"/>
    <property type="project" value="UniProtKB-EC"/>
</dbReference>
<comment type="pathway">
    <text evidence="1">Carbohydrate acid metabolism.</text>
</comment>
<dbReference type="Gene3D" id="3.20.20.70">
    <property type="entry name" value="Aldolase class I"/>
    <property type="match status" value="1"/>
</dbReference>
<dbReference type="OrthoDB" id="9802667at2"/>
<dbReference type="CDD" id="cd00452">
    <property type="entry name" value="KDPG_aldolase"/>
    <property type="match status" value="1"/>
</dbReference>
<dbReference type="NCBIfam" id="TIGR01182">
    <property type="entry name" value="eda"/>
    <property type="match status" value="1"/>
</dbReference>
<gene>
    <name evidence="6" type="ORF">M670_03784</name>
</gene>
<dbReference type="PANTHER" id="PTHR30246:SF1">
    <property type="entry name" value="2-DEHYDRO-3-DEOXY-6-PHOSPHOGALACTONATE ALDOLASE-RELATED"/>
    <property type="match status" value="1"/>
</dbReference>
<dbReference type="EC" id="4.1.2.14" evidence="6"/>
<evidence type="ECO:0000256" key="2">
    <source>
        <dbReference type="ARBA" id="ARBA00006906"/>
    </source>
</evidence>
<accession>A0A072NUV8</accession>
<dbReference type="Pfam" id="PF01081">
    <property type="entry name" value="Aldolase"/>
    <property type="match status" value="1"/>
</dbReference>
<dbReference type="InterPro" id="IPR013785">
    <property type="entry name" value="Aldolase_TIM"/>
</dbReference>
<evidence type="ECO:0000256" key="1">
    <source>
        <dbReference type="ARBA" id="ARBA00004761"/>
    </source>
</evidence>
<keyword evidence="5" id="KW-0119">Carbohydrate metabolism</keyword>
<name>A0A072NUV8_SCHAZ</name>
<evidence type="ECO:0000313" key="6">
    <source>
        <dbReference type="EMBL" id="KEF37030.1"/>
    </source>
</evidence>
<dbReference type="PANTHER" id="PTHR30246">
    <property type="entry name" value="2-KETO-3-DEOXY-6-PHOSPHOGLUCONATE ALDOLASE"/>
    <property type="match status" value="1"/>
</dbReference>
<dbReference type="SUPFAM" id="SSF51569">
    <property type="entry name" value="Aldolase"/>
    <property type="match status" value="1"/>
</dbReference>
<dbReference type="AlphaFoldDB" id="A0A072NUV8"/>
<dbReference type="GO" id="GO:0008675">
    <property type="term" value="F:2-dehydro-3-deoxy-phosphogluconate aldolase activity"/>
    <property type="evidence" value="ECO:0007669"/>
    <property type="project" value="UniProtKB-EC"/>
</dbReference>
<dbReference type="Proteomes" id="UP000027936">
    <property type="component" value="Unassembled WGS sequence"/>
</dbReference>
<protein>
    <submittedName>
        <fullName evidence="6">Entner-Doudoroff aldolase</fullName>
        <ecNumber evidence="6">4.1.2.14</ecNumber>
        <ecNumber evidence="6">4.1.3.16</ecNumber>
    </submittedName>
</protein>
<dbReference type="PATRIC" id="fig|1348973.3.peg.3666"/>
<sequence>MNFVDLIKENYVVAIIRGIEKKDIIPVAEALYKGGIKLVEVTMNTDGAVEMISMLNKKFGKELYIGAGTVLDVAEAEKAIAAGAKYFVTPNVDEEIIRYALDHNIGILPGVMTPTEVVKAYKAGAKIVKVFPTSILGSSYIKELQGPLSHIPMVAVGGVHPENVTDFIKAGAVGIGVGGSLIDKAAIASSNFESITKKAELLLRKIREATI</sequence>
<reference evidence="6 7" key="1">
    <citation type="submission" date="2014-04" db="EMBL/GenBank/DDBJ databases">
        <title>Draft genome sequence of Bacillus azotoformans MEV2011, a (co-) denitrifying strain unable to grow in the presence of oxygen.</title>
        <authorList>
            <person name="Nielsen M."/>
            <person name="Schreiber L."/>
            <person name="Finster K."/>
            <person name="Schramm A."/>
        </authorList>
    </citation>
    <scope>NUCLEOTIDE SEQUENCE [LARGE SCALE GENOMIC DNA]</scope>
    <source>
        <strain evidence="6 7">MEV2011</strain>
    </source>
</reference>
<evidence type="ECO:0000256" key="3">
    <source>
        <dbReference type="ARBA" id="ARBA00011233"/>
    </source>
</evidence>
<dbReference type="EMBL" id="JJRY01000019">
    <property type="protein sequence ID" value="KEF37030.1"/>
    <property type="molecule type" value="Genomic_DNA"/>
</dbReference>
<proteinExistence type="inferred from homology"/>
<dbReference type="EC" id="4.1.3.16" evidence="6"/>
<dbReference type="InterPro" id="IPR000887">
    <property type="entry name" value="Aldlse_KDPG_KHG"/>
</dbReference>
<dbReference type="RefSeq" id="WP_035197387.1">
    <property type="nucleotide sequence ID" value="NZ_JJRY01000019.1"/>
</dbReference>
<comment type="subunit">
    <text evidence="3">Homotrimer.</text>
</comment>
<organism evidence="6 7">
    <name type="scientific">Schinkia azotoformans MEV2011</name>
    <dbReference type="NCBI Taxonomy" id="1348973"/>
    <lineage>
        <taxon>Bacteria</taxon>
        <taxon>Bacillati</taxon>
        <taxon>Bacillota</taxon>
        <taxon>Bacilli</taxon>
        <taxon>Bacillales</taxon>
        <taxon>Bacillaceae</taxon>
        <taxon>Calidifontibacillus/Schinkia group</taxon>
        <taxon>Schinkia</taxon>
    </lineage>
</organism>
<evidence type="ECO:0000313" key="7">
    <source>
        <dbReference type="Proteomes" id="UP000027936"/>
    </source>
</evidence>
<comment type="caution">
    <text evidence="6">The sequence shown here is derived from an EMBL/GenBank/DDBJ whole genome shotgun (WGS) entry which is preliminary data.</text>
</comment>
<evidence type="ECO:0000256" key="5">
    <source>
        <dbReference type="ARBA" id="ARBA00023277"/>
    </source>
</evidence>
<keyword evidence="4 6" id="KW-0456">Lyase</keyword>
<comment type="similarity">
    <text evidence="2">Belongs to the KHG/KDPG aldolase family.</text>
</comment>